<dbReference type="Gene3D" id="3.40.50.620">
    <property type="entry name" value="HUPs"/>
    <property type="match status" value="1"/>
</dbReference>
<dbReference type="EMBL" id="SAUY01000035">
    <property type="protein sequence ID" value="RWR27093.1"/>
    <property type="molecule type" value="Genomic_DNA"/>
</dbReference>
<dbReference type="InterPro" id="IPR052188">
    <property type="entry name" value="Ni-pincer_cofactor_biosynth"/>
</dbReference>
<reference evidence="1 2" key="2">
    <citation type="submission" date="2019-01" db="EMBL/GenBank/DDBJ databases">
        <authorList>
            <person name="Li Y."/>
        </authorList>
    </citation>
    <scope>NUCLEOTIDE SEQUENCE [LARGE SCALE GENOMIC DNA]</scope>
    <source>
        <strain evidence="1 2">07D10-4-3</strain>
    </source>
</reference>
<name>A0A443K322_9RHOB</name>
<sequence length="263" mass="27803">MALSRPERLAIAVSGGIDSLCLSAAAARARPDRPPVLFHAVSPAVPMAATARVRAFAAEQGLTLRILDSGEFDDPRYRANPVNRCYFCKSNLYGALRRHGKGTEVAAGTNLDDLGDFRPGLRAAAEHGILHPFIEAEMTKADVRALARDLGLGALAELPAAPCLASRIETGLRVEPADLAMIDAVETALREELGPGLGTLALRCRRLHTGIAVEIDARLMATLPAARLEALGAIARAASQPHGGADLALTLRPYRRGSAFVHA</sequence>
<protein>
    <submittedName>
        <fullName evidence="1">Adenine nucleotide alpha hydrolase</fullName>
    </submittedName>
</protein>
<proteinExistence type="predicted"/>
<evidence type="ECO:0000313" key="1">
    <source>
        <dbReference type="EMBL" id="RWR27093.1"/>
    </source>
</evidence>
<reference evidence="1 2" key="1">
    <citation type="submission" date="2019-01" db="EMBL/GenBank/DDBJ databases">
        <title>Sinorhodobacter populi sp. nov. isolated from the symptomatic bark tissue of Populus euramericana canker.</title>
        <authorList>
            <person name="Xu G."/>
        </authorList>
    </citation>
    <scope>NUCLEOTIDE SEQUENCE [LARGE SCALE GENOMIC DNA]</scope>
    <source>
        <strain evidence="1 2">07D10-4-3</strain>
    </source>
</reference>
<dbReference type="Proteomes" id="UP000284451">
    <property type="component" value="Unassembled WGS sequence"/>
</dbReference>
<accession>A0A443K322</accession>
<dbReference type="InterPro" id="IPR014729">
    <property type="entry name" value="Rossmann-like_a/b/a_fold"/>
</dbReference>
<gene>
    <name evidence="1" type="ORF">D2T29_19295</name>
</gene>
<dbReference type="AlphaFoldDB" id="A0A443K322"/>
<dbReference type="GO" id="GO:0016787">
    <property type="term" value="F:hydrolase activity"/>
    <property type="evidence" value="ECO:0007669"/>
    <property type="project" value="UniProtKB-KW"/>
</dbReference>
<comment type="caution">
    <text evidence="1">The sequence shown here is derived from an EMBL/GenBank/DDBJ whole genome shotgun (WGS) entry which is preliminary data.</text>
</comment>
<dbReference type="PANTHER" id="PTHR43169:SF2">
    <property type="entry name" value="NAD_GMP SYNTHASE DOMAIN-CONTAINING PROTEIN"/>
    <property type="match status" value="1"/>
</dbReference>
<dbReference type="PANTHER" id="PTHR43169">
    <property type="entry name" value="EXSB FAMILY PROTEIN"/>
    <property type="match status" value="1"/>
</dbReference>
<dbReference type="SUPFAM" id="SSF52402">
    <property type="entry name" value="Adenine nucleotide alpha hydrolases-like"/>
    <property type="match status" value="1"/>
</dbReference>
<organism evidence="1 2">
    <name type="scientific">Paenirhodobacter populi</name>
    <dbReference type="NCBI Taxonomy" id="2306993"/>
    <lineage>
        <taxon>Bacteria</taxon>
        <taxon>Pseudomonadati</taxon>
        <taxon>Pseudomonadota</taxon>
        <taxon>Alphaproteobacteria</taxon>
        <taxon>Rhodobacterales</taxon>
        <taxon>Rhodobacter group</taxon>
        <taxon>Paenirhodobacter</taxon>
    </lineage>
</organism>
<keyword evidence="1" id="KW-0378">Hydrolase</keyword>
<evidence type="ECO:0000313" key="2">
    <source>
        <dbReference type="Proteomes" id="UP000284451"/>
    </source>
</evidence>